<keyword evidence="7" id="KW-1278">Translocase</keyword>
<dbReference type="GO" id="GO:0005886">
    <property type="term" value="C:plasma membrane"/>
    <property type="evidence" value="ECO:0007669"/>
    <property type="project" value="TreeGrafter"/>
</dbReference>
<evidence type="ECO:0000256" key="10">
    <source>
        <dbReference type="SAM" id="Phobius"/>
    </source>
</evidence>
<evidence type="ECO:0000256" key="3">
    <source>
        <dbReference type="ARBA" id="ARBA00022723"/>
    </source>
</evidence>
<keyword evidence="9 10" id="KW-0472">Membrane</keyword>
<dbReference type="SUPFAM" id="SSF81665">
    <property type="entry name" value="Calcium ATPase, transmembrane domain M"/>
    <property type="match status" value="1"/>
</dbReference>
<dbReference type="SFLD" id="SFLDF00027">
    <property type="entry name" value="p-type_atpase"/>
    <property type="match status" value="1"/>
</dbReference>
<feature type="transmembrane region" description="Helical" evidence="10">
    <location>
        <begin position="129"/>
        <end position="148"/>
    </location>
</feature>
<keyword evidence="5" id="KW-0067">ATP-binding</keyword>
<dbReference type="InterPro" id="IPR023214">
    <property type="entry name" value="HAD_sf"/>
</dbReference>
<comment type="caution">
    <text evidence="14">The sequence shown here is derived from an EMBL/GenBank/DDBJ whole genome shotgun (WGS) entry which is preliminary data.</text>
</comment>
<dbReference type="FunFam" id="1.20.1110.10:FF:000036">
    <property type="entry name" value="Calcium-transporting ATPase"/>
    <property type="match status" value="1"/>
</dbReference>
<dbReference type="GO" id="GO:0005524">
    <property type="term" value="F:ATP binding"/>
    <property type="evidence" value="ECO:0007669"/>
    <property type="project" value="UniProtKB-KW"/>
</dbReference>
<feature type="transmembrane region" description="Helical" evidence="10">
    <location>
        <begin position="880"/>
        <end position="902"/>
    </location>
</feature>
<dbReference type="NCBIfam" id="TIGR01494">
    <property type="entry name" value="ATPase_P-type"/>
    <property type="match status" value="2"/>
</dbReference>
<dbReference type="Pfam" id="PF00122">
    <property type="entry name" value="E1-E2_ATPase"/>
    <property type="match status" value="1"/>
</dbReference>
<keyword evidence="2 10" id="KW-0812">Transmembrane</keyword>
<dbReference type="PANTHER" id="PTHR24093">
    <property type="entry name" value="CATION TRANSPORTING ATPASE"/>
    <property type="match status" value="1"/>
</dbReference>
<keyword evidence="8 10" id="KW-1133">Transmembrane helix</keyword>
<dbReference type="SUPFAM" id="SSF81653">
    <property type="entry name" value="Calcium ATPase, transduction domain A"/>
    <property type="match status" value="1"/>
</dbReference>
<accession>A0AAU9KE56</accession>
<evidence type="ECO:0000256" key="5">
    <source>
        <dbReference type="ARBA" id="ARBA00022840"/>
    </source>
</evidence>
<dbReference type="InterPro" id="IPR023299">
    <property type="entry name" value="ATPase_P-typ_cyto_dom_N"/>
</dbReference>
<feature type="transmembrane region" description="Helical" evidence="10">
    <location>
        <begin position="348"/>
        <end position="377"/>
    </location>
</feature>
<dbReference type="InterPro" id="IPR004014">
    <property type="entry name" value="ATPase_P-typ_cation-transptr_N"/>
</dbReference>
<dbReference type="SFLD" id="SFLDS00003">
    <property type="entry name" value="Haloacid_Dehalogenase"/>
    <property type="match status" value="1"/>
</dbReference>
<feature type="transmembrane region" description="Helical" evidence="10">
    <location>
        <begin position="309"/>
        <end position="328"/>
    </location>
</feature>
<evidence type="ECO:0000256" key="6">
    <source>
        <dbReference type="ARBA" id="ARBA00022842"/>
    </source>
</evidence>
<keyword evidence="4" id="KW-0547">Nucleotide-binding</keyword>
<feature type="transmembrane region" description="Helical" evidence="10">
    <location>
        <begin position="831"/>
        <end position="852"/>
    </location>
</feature>
<evidence type="ECO:0000313" key="14">
    <source>
        <dbReference type="EMBL" id="CAG9336018.1"/>
    </source>
</evidence>
<dbReference type="Gene3D" id="3.40.50.1000">
    <property type="entry name" value="HAD superfamily/HAD-like"/>
    <property type="match status" value="1"/>
</dbReference>
<dbReference type="Proteomes" id="UP001162131">
    <property type="component" value="Unassembled WGS sequence"/>
</dbReference>
<dbReference type="PROSITE" id="PS00154">
    <property type="entry name" value="ATPASE_E1_E2"/>
    <property type="match status" value="1"/>
</dbReference>
<evidence type="ECO:0000259" key="11">
    <source>
        <dbReference type="Pfam" id="PF00122"/>
    </source>
</evidence>
<dbReference type="PRINTS" id="PR00119">
    <property type="entry name" value="CATATPASE"/>
</dbReference>
<dbReference type="SUPFAM" id="SSF81660">
    <property type="entry name" value="Metal cation-transporting ATPase, ATP-binding domain N"/>
    <property type="match status" value="1"/>
</dbReference>
<sequence>MTEQTSRSLIESSNLVPKEELINLVDTYMDRKFDEEITTIENRGGIENFQELLDVDFRQGLNSNGRFEGRIAAYGTNKREEKRLDTFCELCWDALKDKILRILLFMGVLSLVIGATLEDHPEYGWIEGFAILMAVFIVVMVTSVNNYLKQKKFAELRSFHKNRALITVLRDGEFKSLHPSEILVGDIVKLVQGEIIPADGILIKAERLQTNESSLTGENDNVDKEGHEECLKRLNEFLRKGTRAEGDHAKREIPSPVVISGTNVVEGSGIMVAIAVGIYSKEGRITGLAEQDDEMTPLEIKLENLADKISGLGLMAGGFVVLILWLRFFIELGTGNNEWSTGDSINDLIDAVIVGITVIAVAIPEGLPLAVTISLAYSVRKMQKDQNLVKRLHACETMGGADCICSDKTGTLTKNLMEVQRYSVDGKLIDSTKLKEIFEKHSDYFDFLKDAICLTTSARLEDDKEIGSKTELAMIKLLVMLGYNDYMKVRQNFINDTLATNPFASKRKRGSAIVKYDENLTRIYVVGASEYLVESSKRILSLDATLTDVEEDRRYQLKRDIETMAGQGLRTLGIAFKDLTEDDMEKLKKVDKNGIPVLEKKGLNLIGIFGIYDPPRNEVPDAIQACKKAQIKVRMVTGDNPITALAIARSIGIADDNSIAMIGEDFRKEVGGVVCEECKTELCDCPRNSKNAGDKKVRNDVVGNFENFKKIIGHLDVLARSQPEDKYTLVTGLKQMGSVVAVTGDGTNDAPALKKASVGFAMGIAGTELAQEVADIILLDDNFSSIVKAVKWGRSIYDNIQRFIQFQLTVNVVAVTCAIVGAVTIKQSPLTAIQLLWVNLIMDTLASLALATEPPTDALLTRKPHNMSDFIITARMFKHIFGQAIIQVAILFAMMYAGEYFIPEYGSGKRILYNPRSGDYVRSGRDYYFNGDKDYYDLYNDPDIGPSRMMTFIFNVFVLFQLFNEINSRKLLDETWILSNITKSWLFVFIWFVTFGVQVIMVQVGSWAMNCHLDGLTVEQWFISIAWGFVPIVWRWVIVLIPFNHEIHADDTKPATHLASSIHKGSQSLKHHISSNYNP</sequence>
<dbReference type="Gene3D" id="1.20.1110.10">
    <property type="entry name" value="Calcium-transporting ATPase, transmembrane domain"/>
    <property type="match status" value="1"/>
</dbReference>
<comment type="subcellular location">
    <subcellularLocation>
        <location evidence="1">Endomembrane system</location>
        <topology evidence="1">Multi-pass membrane protein</topology>
    </subcellularLocation>
</comment>
<dbReference type="Gene3D" id="2.70.150.10">
    <property type="entry name" value="Calcium-transporting ATPase, cytoplasmic transduction domain A"/>
    <property type="match status" value="1"/>
</dbReference>
<evidence type="ECO:0000256" key="7">
    <source>
        <dbReference type="ARBA" id="ARBA00022967"/>
    </source>
</evidence>
<dbReference type="EMBL" id="CAJZBQ010000063">
    <property type="protein sequence ID" value="CAG9336018.1"/>
    <property type="molecule type" value="Genomic_DNA"/>
</dbReference>
<dbReference type="InterPro" id="IPR006068">
    <property type="entry name" value="ATPase_P-typ_cation-transptr_C"/>
</dbReference>
<protein>
    <recommendedName>
        <fullName evidence="16">P-type Ca(2+) transporter</fullName>
    </recommendedName>
</protein>
<dbReference type="SFLD" id="SFLDG00002">
    <property type="entry name" value="C1.7:_P-type_atpase_like"/>
    <property type="match status" value="1"/>
</dbReference>
<keyword evidence="3" id="KW-0479">Metal-binding</keyword>
<dbReference type="InterPro" id="IPR008250">
    <property type="entry name" value="ATPase_P-typ_transduc_dom_A_sf"/>
</dbReference>
<evidence type="ECO:0000259" key="13">
    <source>
        <dbReference type="Pfam" id="PF00690"/>
    </source>
</evidence>
<gene>
    <name evidence="14" type="ORF">BSTOLATCC_MIC65325</name>
</gene>
<proteinExistence type="predicted"/>
<evidence type="ECO:0000256" key="9">
    <source>
        <dbReference type="ARBA" id="ARBA00023136"/>
    </source>
</evidence>
<feature type="domain" description="Cation-transporting P-type ATPase N-terminal" evidence="13">
    <location>
        <begin position="43"/>
        <end position="110"/>
    </location>
</feature>
<dbReference type="Pfam" id="PF00689">
    <property type="entry name" value="Cation_ATPase_C"/>
    <property type="match status" value="1"/>
</dbReference>
<feature type="transmembrane region" description="Helical" evidence="10">
    <location>
        <begin position="984"/>
        <end position="1009"/>
    </location>
</feature>
<dbReference type="AlphaFoldDB" id="A0AAU9KE56"/>
<dbReference type="InterPro" id="IPR018303">
    <property type="entry name" value="ATPase_P-typ_P_site"/>
</dbReference>
<dbReference type="GO" id="GO:0012505">
    <property type="term" value="C:endomembrane system"/>
    <property type="evidence" value="ECO:0007669"/>
    <property type="project" value="UniProtKB-SubCell"/>
</dbReference>
<dbReference type="InterPro" id="IPR036412">
    <property type="entry name" value="HAD-like_sf"/>
</dbReference>
<evidence type="ECO:0000259" key="12">
    <source>
        <dbReference type="Pfam" id="PF00689"/>
    </source>
</evidence>
<organism evidence="14 15">
    <name type="scientific">Blepharisma stoltei</name>
    <dbReference type="NCBI Taxonomy" id="1481888"/>
    <lineage>
        <taxon>Eukaryota</taxon>
        <taxon>Sar</taxon>
        <taxon>Alveolata</taxon>
        <taxon>Ciliophora</taxon>
        <taxon>Postciliodesmatophora</taxon>
        <taxon>Heterotrichea</taxon>
        <taxon>Heterotrichida</taxon>
        <taxon>Blepharismidae</taxon>
        <taxon>Blepharisma</taxon>
    </lineage>
</organism>
<reference evidence="14" key="1">
    <citation type="submission" date="2021-09" db="EMBL/GenBank/DDBJ databases">
        <authorList>
            <consortium name="AG Swart"/>
            <person name="Singh M."/>
            <person name="Singh A."/>
            <person name="Seah K."/>
            <person name="Emmerich C."/>
        </authorList>
    </citation>
    <scope>NUCLEOTIDE SEQUENCE</scope>
    <source>
        <strain evidence="14">ATCC30299</strain>
    </source>
</reference>
<feature type="transmembrane region" description="Helical" evidence="10">
    <location>
        <begin position="1021"/>
        <end position="1043"/>
    </location>
</feature>
<evidence type="ECO:0000256" key="1">
    <source>
        <dbReference type="ARBA" id="ARBA00004127"/>
    </source>
</evidence>
<keyword evidence="15" id="KW-1185">Reference proteome</keyword>
<feature type="domain" description="Cation-transporting P-type ATPase C-terminal" evidence="12">
    <location>
        <begin position="828"/>
        <end position="1038"/>
    </location>
</feature>
<evidence type="ECO:0000313" key="15">
    <source>
        <dbReference type="Proteomes" id="UP001162131"/>
    </source>
</evidence>
<dbReference type="PANTHER" id="PTHR24093:SF369">
    <property type="entry name" value="CALCIUM-TRANSPORTING ATPASE"/>
    <property type="match status" value="1"/>
</dbReference>
<dbReference type="InterPro" id="IPR023298">
    <property type="entry name" value="ATPase_P-typ_TM_dom_sf"/>
</dbReference>
<evidence type="ECO:0000256" key="4">
    <source>
        <dbReference type="ARBA" id="ARBA00022741"/>
    </source>
</evidence>
<dbReference type="GO" id="GO:0046872">
    <property type="term" value="F:metal ion binding"/>
    <property type="evidence" value="ECO:0007669"/>
    <property type="project" value="UniProtKB-KW"/>
</dbReference>
<dbReference type="GO" id="GO:0016887">
    <property type="term" value="F:ATP hydrolysis activity"/>
    <property type="evidence" value="ECO:0007669"/>
    <property type="project" value="InterPro"/>
</dbReference>
<evidence type="ECO:0000256" key="2">
    <source>
        <dbReference type="ARBA" id="ARBA00022692"/>
    </source>
</evidence>
<name>A0AAU9KE56_9CILI</name>
<dbReference type="GO" id="GO:0005388">
    <property type="term" value="F:P-type calcium transporter activity"/>
    <property type="evidence" value="ECO:0007669"/>
    <property type="project" value="TreeGrafter"/>
</dbReference>
<feature type="transmembrane region" description="Helical" evidence="10">
    <location>
        <begin position="803"/>
        <end position="825"/>
    </location>
</feature>
<evidence type="ECO:0008006" key="16">
    <source>
        <dbReference type="Google" id="ProtNLM"/>
    </source>
</evidence>
<keyword evidence="6" id="KW-0460">Magnesium</keyword>
<dbReference type="Pfam" id="PF00690">
    <property type="entry name" value="Cation_ATPase_N"/>
    <property type="match status" value="1"/>
</dbReference>
<feature type="transmembrane region" description="Helical" evidence="10">
    <location>
        <begin position="944"/>
        <end position="963"/>
    </location>
</feature>
<feature type="transmembrane region" description="Helical" evidence="10">
    <location>
        <begin position="99"/>
        <end position="117"/>
    </location>
</feature>
<dbReference type="SUPFAM" id="SSF56784">
    <property type="entry name" value="HAD-like"/>
    <property type="match status" value="1"/>
</dbReference>
<dbReference type="Gene3D" id="3.40.1110.10">
    <property type="entry name" value="Calcium-transporting ATPase, cytoplasmic domain N"/>
    <property type="match status" value="1"/>
</dbReference>
<evidence type="ECO:0000256" key="8">
    <source>
        <dbReference type="ARBA" id="ARBA00022989"/>
    </source>
</evidence>
<dbReference type="Pfam" id="PF13246">
    <property type="entry name" value="Cation_ATPase"/>
    <property type="match status" value="1"/>
</dbReference>
<dbReference type="InterPro" id="IPR001757">
    <property type="entry name" value="P_typ_ATPase"/>
</dbReference>
<dbReference type="InterPro" id="IPR059000">
    <property type="entry name" value="ATPase_P-type_domA"/>
</dbReference>
<feature type="domain" description="P-type ATPase A" evidence="11">
    <location>
        <begin position="167"/>
        <end position="289"/>
    </location>
</feature>
<dbReference type="InterPro" id="IPR044492">
    <property type="entry name" value="P_typ_ATPase_HD_dom"/>
</dbReference>